<evidence type="ECO:0000313" key="4">
    <source>
        <dbReference type="Proteomes" id="UP000600026"/>
    </source>
</evidence>
<feature type="domain" description="Bacterial Ig-like" evidence="2">
    <location>
        <begin position="2"/>
        <end position="57"/>
    </location>
</feature>
<dbReference type="GO" id="GO:0005975">
    <property type="term" value="P:carbohydrate metabolic process"/>
    <property type="evidence" value="ECO:0007669"/>
    <property type="project" value="UniProtKB-ARBA"/>
</dbReference>
<dbReference type="OrthoDB" id="3218241at2"/>
<dbReference type="Proteomes" id="UP000600026">
    <property type="component" value="Unassembled WGS sequence"/>
</dbReference>
<keyword evidence="4" id="KW-1185">Reference proteome</keyword>
<evidence type="ECO:0000256" key="1">
    <source>
        <dbReference type="SAM" id="MobiDB-lite"/>
    </source>
</evidence>
<dbReference type="Gene3D" id="2.60.40.10">
    <property type="entry name" value="Immunoglobulins"/>
    <property type="match status" value="1"/>
</dbReference>
<dbReference type="InterPro" id="IPR032109">
    <property type="entry name" value="Big_3_5"/>
</dbReference>
<gene>
    <name evidence="3" type="ORF">Sxan_09050</name>
</gene>
<feature type="compositionally biased region" description="Polar residues" evidence="1">
    <location>
        <begin position="213"/>
        <end position="233"/>
    </location>
</feature>
<dbReference type="RefSeq" id="WP_031151342.1">
    <property type="nucleotide sequence ID" value="NZ_BNEE01000004.1"/>
</dbReference>
<evidence type="ECO:0000313" key="3">
    <source>
        <dbReference type="EMBL" id="GHI83541.1"/>
    </source>
</evidence>
<evidence type="ECO:0000259" key="2">
    <source>
        <dbReference type="Pfam" id="PF16640"/>
    </source>
</evidence>
<dbReference type="InterPro" id="IPR013783">
    <property type="entry name" value="Ig-like_fold"/>
</dbReference>
<feature type="region of interest" description="Disordered" evidence="1">
    <location>
        <begin position="177"/>
        <end position="233"/>
    </location>
</feature>
<reference evidence="3" key="1">
    <citation type="submission" date="2020-09" db="EMBL/GenBank/DDBJ databases">
        <title>Whole genome shotgun sequence of Streptomyces xanthophaeus NBRC 12829.</title>
        <authorList>
            <person name="Komaki H."/>
            <person name="Tamura T."/>
        </authorList>
    </citation>
    <scope>NUCLEOTIDE SEQUENCE</scope>
    <source>
        <strain evidence="3">NBRC 12829</strain>
    </source>
</reference>
<dbReference type="EMBL" id="BNEE01000004">
    <property type="protein sequence ID" value="GHI83541.1"/>
    <property type="molecule type" value="Genomic_DNA"/>
</dbReference>
<dbReference type="Pfam" id="PF16640">
    <property type="entry name" value="Big_3_5"/>
    <property type="match status" value="1"/>
</dbReference>
<name>A0A919LBG7_9ACTN</name>
<organism evidence="3 4">
    <name type="scientific">Streptomyces xanthophaeus</name>
    <dbReference type="NCBI Taxonomy" id="67385"/>
    <lineage>
        <taxon>Bacteria</taxon>
        <taxon>Bacillati</taxon>
        <taxon>Actinomycetota</taxon>
        <taxon>Actinomycetes</taxon>
        <taxon>Kitasatosporales</taxon>
        <taxon>Streptomycetaceae</taxon>
        <taxon>Streptomyces</taxon>
    </lineage>
</organism>
<protein>
    <recommendedName>
        <fullName evidence="2">Bacterial Ig-like domain-containing protein</fullName>
    </recommendedName>
</protein>
<proteinExistence type="predicted"/>
<dbReference type="AlphaFoldDB" id="A0A919LBG7"/>
<accession>A0A919LBG7</accession>
<sequence>MRFSDGTTLLATVPLTAGVARFTTSALQPGSHPVTAQYEGDPVFAGSGTAGPAAVTVGFSSPCLTTPHHGPLTVAEGQALCIGPGGSQSGPVQVRPGGALAVTGARITGPVSADGARAVTVCGSVLTGPVSVRGSSGYVLIGSAGAGERPCAGSTTTGPLVVEANTAGVEASANKVTGPVTVTGNSGAGLPPGKDAPAAESNRVTGPLRCEGNTPTLHQSGNTVTGPRTGQCR</sequence>
<comment type="caution">
    <text evidence="3">The sequence shown here is derived from an EMBL/GenBank/DDBJ whole genome shotgun (WGS) entry which is preliminary data.</text>
</comment>